<feature type="transmembrane region" description="Helical" evidence="1">
    <location>
        <begin position="71"/>
        <end position="91"/>
    </location>
</feature>
<dbReference type="Proteomes" id="UP000199672">
    <property type="component" value="Unassembled WGS sequence"/>
</dbReference>
<evidence type="ECO:0000313" key="2">
    <source>
        <dbReference type="EMBL" id="SFC93529.1"/>
    </source>
</evidence>
<sequence>METAFFLAMGWCGTKYPGWWRNFLKKPPIPEPEPWWIISTIGLGLIAGLAGGTVFSMVIRESQYFSGQAAIASGLFAFGTANIVTGIATAFKD</sequence>
<dbReference type="OrthoDB" id="1363024at2"/>
<name>A0A1I1N7C3_9FLAO</name>
<keyword evidence="1" id="KW-0812">Transmembrane</keyword>
<dbReference type="EMBL" id="FOMH01000003">
    <property type="protein sequence ID" value="SFC93529.1"/>
    <property type="molecule type" value="Genomic_DNA"/>
</dbReference>
<gene>
    <name evidence="2" type="ORF">SAMN05216297_103121</name>
</gene>
<keyword evidence="1" id="KW-0472">Membrane</keyword>
<evidence type="ECO:0000256" key="1">
    <source>
        <dbReference type="SAM" id="Phobius"/>
    </source>
</evidence>
<proteinExistence type="predicted"/>
<protein>
    <submittedName>
        <fullName evidence="2">Uncharacterized protein</fullName>
    </submittedName>
</protein>
<keyword evidence="1" id="KW-1133">Transmembrane helix</keyword>
<reference evidence="3" key="1">
    <citation type="submission" date="2016-10" db="EMBL/GenBank/DDBJ databases">
        <authorList>
            <person name="Varghese N."/>
            <person name="Submissions S."/>
        </authorList>
    </citation>
    <scope>NUCLEOTIDE SEQUENCE [LARGE SCALE GENOMIC DNA]</scope>
    <source>
        <strain evidence="3">CGMCC 1.10370</strain>
    </source>
</reference>
<organism evidence="2 3">
    <name type="scientific">Flavobacterium phragmitis</name>
    <dbReference type="NCBI Taxonomy" id="739143"/>
    <lineage>
        <taxon>Bacteria</taxon>
        <taxon>Pseudomonadati</taxon>
        <taxon>Bacteroidota</taxon>
        <taxon>Flavobacteriia</taxon>
        <taxon>Flavobacteriales</taxon>
        <taxon>Flavobacteriaceae</taxon>
        <taxon>Flavobacterium</taxon>
    </lineage>
</organism>
<dbReference type="RefSeq" id="WP_143102050.1">
    <property type="nucleotide sequence ID" value="NZ_FOMH01000003.1"/>
</dbReference>
<dbReference type="AlphaFoldDB" id="A0A1I1N7C3"/>
<evidence type="ECO:0000313" key="3">
    <source>
        <dbReference type="Proteomes" id="UP000199672"/>
    </source>
</evidence>
<keyword evidence="3" id="KW-1185">Reference proteome</keyword>
<feature type="transmembrane region" description="Helical" evidence="1">
    <location>
        <begin position="35"/>
        <end position="59"/>
    </location>
</feature>
<accession>A0A1I1N7C3</accession>